<sequence>MAISLGAHWATSEESVMNQEKLFPKFKQFNTLSTMEQAIILILGSPFTSYNVLFTAPGSIFNSFKRSSKFDHI</sequence>
<keyword evidence="2" id="KW-1185">Reference proteome</keyword>
<protein>
    <submittedName>
        <fullName evidence="1">Uncharacterized protein</fullName>
    </submittedName>
</protein>
<dbReference type="Proteomes" id="UP000886653">
    <property type="component" value="Unassembled WGS sequence"/>
</dbReference>
<gene>
    <name evidence="1" type="ORF">CROQUDRAFT_90510</name>
</gene>
<organism evidence="1 2">
    <name type="scientific">Cronartium quercuum f. sp. fusiforme G11</name>
    <dbReference type="NCBI Taxonomy" id="708437"/>
    <lineage>
        <taxon>Eukaryota</taxon>
        <taxon>Fungi</taxon>
        <taxon>Dikarya</taxon>
        <taxon>Basidiomycota</taxon>
        <taxon>Pucciniomycotina</taxon>
        <taxon>Pucciniomycetes</taxon>
        <taxon>Pucciniales</taxon>
        <taxon>Coleosporiaceae</taxon>
        <taxon>Cronartium</taxon>
    </lineage>
</organism>
<evidence type="ECO:0000313" key="1">
    <source>
        <dbReference type="EMBL" id="KAG0148178.1"/>
    </source>
</evidence>
<proteinExistence type="predicted"/>
<comment type="caution">
    <text evidence="1">The sequence shown here is derived from an EMBL/GenBank/DDBJ whole genome shotgun (WGS) entry which is preliminary data.</text>
</comment>
<evidence type="ECO:0000313" key="2">
    <source>
        <dbReference type="Proteomes" id="UP000886653"/>
    </source>
</evidence>
<accession>A0A9P6TEW6</accession>
<reference evidence="1" key="1">
    <citation type="submission" date="2013-11" db="EMBL/GenBank/DDBJ databases">
        <title>Genome sequence of the fusiform rust pathogen reveals effectors for host alternation and coevolution with pine.</title>
        <authorList>
            <consortium name="DOE Joint Genome Institute"/>
            <person name="Smith K."/>
            <person name="Pendleton A."/>
            <person name="Kubisiak T."/>
            <person name="Anderson C."/>
            <person name="Salamov A."/>
            <person name="Aerts A."/>
            <person name="Riley R."/>
            <person name="Clum A."/>
            <person name="Lindquist E."/>
            <person name="Ence D."/>
            <person name="Campbell M."/>
            <person name="Kronenberg Z."/>
            <person name="Feau N."/>
            <person name="Dhillon B."/>
            <person name="Hamelin R."/>
            <person name="Burleigh J."/>
            <person name="Smith J."/>
            <person name="Yandell M."/>
            <person name="Nelson C."/>
            <person name="Grigoriev I."/>
            <person name="Davis J."/>
        </authorList>
    </citation>
    <scope>NUCLEOTIDE SEQUENCE</scope>
    <source>
        <strain evidence="1">G11</strain>
    </source>
</reference>
<name>A0A9P6TEW6_9BASI</name>
<dbReference type="AlphaFoldDB" id="A0A9P6TEW6"/>
<dbReference type="EMBL" id="MU167239">
    <property type="protein sequence ID" value="KAG0148178.1"/>
    <property type="molecule type" value="Genomic_DNA"/>
</dbReference>